<comment type="caution">
    <text evidence="2">The sequence shown here is derived from an EMBL/GenBank/DDBJ whole genome shotgun (WGS) entry which is preliminary data.</text>
</comment>
<feature type="region of interest" description="Disordered" evidence="1">
    <location>
        <begin position="1"/>
        <end position="35"/>
    </location>
</feature>
<organism evidence="2 3">
    <name type="scientific">Colletotrichum navitas</name>
    <dbReference type="NCBI Taxonomy" id="681940"/>
    <lineage>
        <taxon>Eukaryota</taxon>
        <taxon>Fungi</taxon>
        <taxon>Dikarya</taxon>
        <taxon>Ascomycota</taxon>
        <taxon>Pezizomycotina</taxon>
        <taxon>Sordariomycetes</taxon>
        <taxon>Hypocreomycetidae</taxon>
        <taxon>Glomerellales</taxon>
        <taxon>Glomerellaceae</taxon>
        <taxon>Colletotrichum</taxon>
        <taxon>Colletotrichum graminicola species complex</taxon>
    </lineage>
</organism>
<dbReference type="RefSeq" id="XP_060415096.1">
    <property type="nucleotide sequence ID" value="XM_060557610.1"/>
</dbReference>
<dbReference type="AlphaFoldDB" id="A0AAD8Q1L1"/>
<evidence type="ECO:0000313" key="2">
    <source>
        <dbReference type="EMBL" id="KAK1593830.1"/>
    </source>
</evidence>
<dbReference type="GeneID" id="85441850"/>
<protein>
    <submittedName>
        <fullName evidence="2">Uncharacterized protein</fullName>
    </submittedName>
</protein>
<feature type="region of interest" description="Disordered" evidence="1">
    <location>
        <begin position="63"/>
        <end position="170"/>
    </location>
</feature>
<evidence type="ECO:0000256" key="1">
    <source>
        <dbReference type="SAM" id="MobiDB-lite"/>
    </source>
</evidence>
<feature type="compositionally biased region" description="Low complexity" evidence="1">
    <location>
        <begin position="68"/>
        <end position="78"/>
    </location>
</feature>
<proteinExistence type="predicted"/>
<gene>
    <name evidence="2" type="ORF">LY79DRAFT_551018</name>
</gene>
<name>A0AAD8Q1L1_9PEZI</name>
<keyword evidence="3" id="KW-1185">Reference proteome</keyword>
<feature type="non-terminal residue" evidence="2">
    <location>
        <position position="189"/>
    </location>
</feature>
<dbReference type="EMBL" id="JAHLJV010000023">
    <property type="protein sequence ID" value="KAK1593830.1"/>
    <property type="molecule type" value="Genomic_DNA"/>
</dbReference>
<accession>A0AAD8Q1L1</accession>
<sequence>MLALPALSDEKPSRQMEPSVAARGDIQSPSADDDCDGTDGLLSLLFCTASPAALPRGAGPMCGGACGTGDSSCTTSSAKLLDQPRRRLQMTDSRGGRKNQGIWGDLHFDSSSGLRSRPRGQGRQPPTSGTPQVAFPLPLGNAVNPGDNAGRQGRAGQELPEKPIPPPPDAMCQAFVRARPFTVGAYRCG</sequence>
<dbReference type="Proteomes" id="UP001230504">
    <property type="component" value="Unassembled WGS sequence"/>
</dbReference>
<feature type="compositionally biased region" description="Low complexity" evidence="1">
    <location>
        <begin position="110"/>
        <end position="129"/>
    </location>
</feature>
<evidence type="ECO:0000313" key="3">
    <source>
        <dbReference type="Proteomes" id="UP001230504"/>
    </source>
</evidence>
<reference evidence="2" key="1">
    <citation type="submission" date="2021-06" db="EMBL/GenBank/DDBJ databases">
        <title>Comparative genomics, transcriptomics and evolutionary studies reveal genomic signatures of adaptation to plant cell wall in hemibiotrophic fungi.</title>
        <authorList>
            <consortium name="DOE Joint Genome Institute"/>
            <person name="Baroncelli R."/>
            <person name="Diaz J.F."/>
            <person name="Benocci T."/>
            <person name="Peng M."/>
            <person name="Battaglia E."/>
            <person name="Haridas S."/>
            <person name="Andreopoulos W."/>
            <person name="Labutti K."/>
            <person name="Pangilinan J."/>
            <person name="Floch G.L."/>
            <person name="Makela M.R."/>
            <person name="Henrissat B."/>
            <person name="Grigoriev I.V."/>
            <person name="Crouch J.A."/>
            <person name="De Vries R.P."/>
            <person name="Sukno S.A."/>
            <person name="Thon M.R."/>
        </authorList>
    </citation>
    <scope>NUCLEOTIDE SEQUENCE</scope>
    <source>
        <strain evidence="2">CBS 125086</strain>
    </source>
</reference>